<dbReference type="RefSeq" id="WP_157565826.1">
    <property type="nucleotide sequence ID" value="NZ_WQKZ01000003.1"/>
</dbReference>
<gene>
    <name evidence="2" type="ORF">GO988_12285</name>
</gene>
<dbReference type="AlphaFoldDB" id="A0A7K1TFE5"/>
<keyword evidence="1" id="KW-0732">Signal</keyword>
<dbReference type="EMBL" id="WQKZ01000003">
    <property type="protein sequence ID" value="MVN77105.1"/>
    <property type="molecule type" value="Genomic_DNA"/>
</dbReference>
<protein>
    <recommendedName>
        <fullName evidence="4">Lipoprotein</fullName>
    </recommendedName>
</protein>
<comment type="caution">
    <text evidence="2">The sequence shown here is derived from an EMBL/GenBank/DDBJ whole genome shotgun (WGS) entry which is preliminary data.</text>
</comment>
<evidence type="ECO:0008006" key="4">
    <source>
        <dbReference type="Google" id="ProtNLM"/>
    </source>
</evidence>
<accession>A0A7K1TFE5</accession>
<dbReference type="PROSITE" id="PS51257">
    <property type="entry name" value="PROKAR_LIPOPROTEIN"/>
    <property type="match status" value="1"/>
</dbReference>
<evidence type="ECO:0000313" key="3">
    <source>
        <dbReference type="Proteomes" id="UP000441336"/>
    </source>
</evidence>
<keyword evidence="3" id="KW-1185">Reference proteome</keyword>
<reference evidence="2 3" key="1">
    <citation type="submission" date="2019-12" db="EMBL/GenBank/DDBJ databases">
        <title>Hymenobacter sp. HMF4947 Genome sequencing and assembly.</title>
        <authorList>
            <person name="Kang H."/>
            <person name="Cha I."/>
            <person name="Kim H."/>
            <person name="Joh K."/>
        </authorList>
    </citation>
    <scope>NUCLEOTIDE SEQUENCE [LARGE SCALE GENOMIC DNA]</scope>
    <source>
        <strain evidence="2 3">HMF4947</strain>
    </source>
</reference>
<evidence type="ECO:0000313" key="2">
    <source>
        <dbReference type="EMBL" id="MVN77105.1"/>
    </source>
</evidence>
<evidence type="ECO:0000256" key="1">
    <source>
        <dbReference type="SAM" id="SignalP"/>
    </source>
</evidence>
<sequence length="193" mass="20902">MKNTLRTLLLMPALLLAGCCANNSCDCQDLLADALFFKLDQSTFRPSDIDTVYLVQYSSTNSTTPVNTARLLPGVLSDSILARQLRQVKLPSTTIVLSNTYPFATASAGSKLSLYTYRLLVPKGDSVRVRANGGLAPRPVYSFAIGPVTLSGRYNADGCCTCYQNTKKTVSVNGTFYDATESSGEPLPILLRR</sequence>
<name>A0A7K1TFE5_9BACT</name>
<organism evidence="2 3">
    <name type="scientific">Hymenobacter ginkgonis</name>
    <dbReference type="NCBI Taxonomy" id="2682976"/>
    <lineage>
        <taxon>Bacteria</taxon>
        <taxon>Pseudomonadati</taxon>
        <taxon>Bacteroidota</taxon>
        <taxon>Cytophagia</taxon>
        <taxon>Cytophagales</taxon>
        <taxon>Hymenobacteraceae</taxon>
        <taxon>Hymenobacter</taxon>
    </lineage>
</organism>
<feature type="chain" id="PRO_5029677894" description="Lipoprotein" evidence="1">
    <location>
        <begin position="22"/>
        <end position="193"/>
    </location>
</feature>
<proteinExistence type="predicted"/>
<dbReference type="Proteomes" id="UP000441336">
    <property type="component" value="Unassembled WGS sequence"/>
</dbReference>
<feature type="signal peptide" evidence="1">
    <location>
        <begin position="1"/>
        <end position="21"/>
    </location>
</feature>